<dbReference type="Pfam" id="PF05673">
    <property type="entry name" value="DUF815"/>
    <property type="match status" value="1"/>
</dbReference>
<dbReference type="PANTHER" id="PTHR42935">
    <property type="entry name" value="SLR0930 PROTEIN"/>
    <property type="match status" value="1"/>
</dbReference>
<dbReference type="Gene3D" id="3.40.50.300">
    <property type="entry name" value="P-loop containing nucleotide triphosphate hydrolases"/>
    <property type="match status" value="1"/>
</dbReference>
<dbReference type="InterPro" id="IPR027417">
    <property type="entry name" value="P-loop_NTPase"/>
</dbReference>
<dbReference type="OrthoDB" id="9812140at2"/>
<proteinExistence type="predicted"/>
<sequence>MPNEIAPILLQIAHSLKLLAPDATPEADPALGDAFRWDGQRLHAVPRLNALPLNRFAGVDSQIEALRQNVGALGKGLPSHDMLLWGSRGMGKSALVRAVAAAEGVALVEAAGDSLATLPALFARLQAAGRPFLLYVDDLAFAATDPQVRILRSLLDGGVAERPANVRLAVTSNHRHLVERSAEDSRHARDSADDQLALVDRFGLILGFHVPDQQTWLEMVRRHLQPEGLPLDETDAIAFALARGGRSGRTAWHYRTELLTRRAATDGSAE</sequence>
<dbReference type="SUPFAM" id="SSF52540">
    <property type="entry name" value="P-loop containing nucleoside triphosphate hydrolases"/>
    <property type="match status" value="1"/>
</dbReference>
<protein>
    <submittedName>
        <fullName evidence="1">DUF815 domain-containing protein</fullName>
    </submittedName>
</protein>
<keyword evidence="2" id="KW-1185">Reference proteome</keyword>
<gene>
    <name evidence="1" type="ORF">FJQ54_08560</name>
</gene>
<reference evidence="1 2" key="1">
    <citation type="submission" date="2019-06" db="EMBL/GenBank/DDBJ databases">
        <authorList>
            <person name="Lee I."/>
            <person name="Jang G.I."/>
            <person name="Hwang C.Y."/>
        </authorList>
    </citation>
    <scope>NUCLEOTIDE SEQUENCE [LARGE SCALE GENOMIC DNA]</scope>
    <source>
        <strain evidence="1 2">PAMC 28131</strain>
    </source>
</reference>
<accession>A0A501XMM7</accession>
<dbReference type="Proteomes" id="UP000319897">
    <property type="component" value="Unassembled WGS sequence"/>
</dbReference>
<name>A0A501XMM7_9SPHN</name>
<dbReference type="AlphaFoldDB" id="A0A501XMM7"/>
<dbReference type="RefSeq" id="WP_140928004.1">
    <property type="nucleotide sequence ID" value="NZ_VFSU01000023.1"/>
</dbReference>
<organism evidence="1 2">
    <name type="scientific">Sandaracinobacter neustonicus</name>
    <dbReference type="NCBI Taxonomy" id="1715348"/>
    <lineage>
        <taxon>Bacteria</taxon>
        <taxon>Pseudomonadati</taxon>
        <taxon>Pseudomonadota</taxon>
        <taxon>Alphaproteobacteria</taxon>
        <taxon>Sphingomonadales</taxon>
        <taxon>Sphingosinicellaceae</taxon>
        <taxon>Sandaracinobacter</taxon>
    </lineage>
</organism>
<evidence type="ECO:0000313" key="1">
    <source>
        <dbReference type="EMBL" id="TPE61387.1"/>
    </source>
</evidence>
<evidence type="ECO:0000313" key="2">
    <source>
        <dbReference type="Proteomes" id="UP000319897"/>
    </source>
</evidence>
<comment type="caution">
    <text evidence="1">The sequence shown here is derived from an EMBL/GenBank/DDBJ whole genome shotgun (WGS) entry which is preliminary data.</text>
</comment>
<dbReference type="InterPro" id="IPR008533">
    <property type="entry name" value="DUF815"/>
</dbReference>
<dbReference type="PANTHER" id="PTHR42935:SF1">
    <property type="entry name" value="SLR0930 PROTEIN"/>
    <property type="match status" value="1"/>
</dbReference>
<dbReference type="EMBL" id="VFSU01000023">
    <property type="protein sequence ID" value="TPE61387.1"/>
    <property type="molecule type" value="Genomic_DNA"/>
</dbReference>